<protein>
    <submittedName>
        <fullName evidence="2">Uncharacterized protein</fullName>
    </submittedName>
</protein>
<reference evidence="2 3" key="1">
    <citation type="journal article" date="2023" name="Plants (Basel)">
        <title>Bridging the Gap: Combining Genomics and Transcriptomics Approaches to Understand Stylosanthes scabra, an Orphan Legume from the Brazilian Caatinga.</title>
        <authorList>
            <person name="Ferreira-Neto J.R.C."/>
            <person name="da Silva M.D."/>
            <person name="Binneck E."/>
            <person name="de Melo N.F."/>
            <person name="da Silva R.H."/>
            <person name="de Melo A.L.T.M."/>
            <person name="Pandolfi V."/>
            <person name="Bustamante F.O."/>
            <person name="Brasileiro-Vidal A.C."/>
            <person name="Benko-Iseppon A.M."/>
        </authorList>
    </citation>
    <scope>NUCLEOTIDE SEQUENCE [LARGE SCALE GENOMIC DNA]</scope>
    <source>
        <tissue evidence="2">Leaves</tissue>
    </source>
</reference>
<feature type="transmembrane region" description="Helical" evidence="1">
    <location>
        <begin position="90"/>
        <end position="114"/>
    </location>
</feature>
<keyword evidence="1" id="KW-1133">Transmembrane helix</keyword>
<dbReference type="Proteomes" id="UP001341840">
    <property type="component" value="Unassembled WGS sequence"/>
</dbReference>
<evidence type="ECO:0000313" key="2">
    <source>
        <dbReference type="EMBL" id="MED6209347.1"/>
    </source>
</evidence>
<keyword evidence="3" id="KW-1185">Reference proteome</keyword>
<gene>
    <name evidence="2" type="ORF">PIB30_053742</name>
</gene>
<sequence length="129" mass="14424">MGLTGPPSPSLRRLLVMPPSVCFALRHASAASLASPTQPSTAKSLLETLLSATSSPPRRRRRLVLRHRCCAHRCICTKFFHLFSLQNRSYIFVASAAAVYAAAASFLFYLVVYVQLQMYLLQFHGFPFF</sequence>
<proteinExistence type="predicted"/>
<name>A0ABU6YHW5_9FABA</name>
<evidence type="ECO:0000313" key="3">
    <source>
        <dbReference type="Proteomes" id="UP001341840"/>
    </source>
</evidence>
<keyword evidence="1" id="KW-0472">Membrane</keyword>
<comment type="caution">
    <text evidence="2">The sequence shown here is derived from an EMBL/GenBank/DDBJ whole genome shotgun (WGS) entry which is preliminary data.</text>
</comment>
<evidence type="ECO:0000256" key="1">
    <source>
        <dbReference type="SAM" id="Phobius"/>
    </source>
</evidence>
<organism evidence="2 3">
    <name type="scientific">Stylosanthes scabra</name>
    <dbReference type="NCBI Taxonomy" id="79078"/>
    <lineage>
        <taxon>Eukaryota</taxon>
        <taxon>Viridiplantae</taxon>
        <taxon>Streptophyta</taxon>
        <taxon>Embryophyta</taxon>
        <taxon>Tracheophyta</taxon>
        <taxon>Spermatophyta</taxon>
        <taxon>Magnoliopsida</taxon>
        <taxon>eudicotyledons</taxon>
        <taxon>Gunneridae</taxon>
        <taxon>Pentapetalae</taxon>
        <taxon>rosids</taxon>
        <taxon>fabids</taxon>
        <taxon>Fabales</taxon>
        <taxon>Fabaceae</taxon>
        <taxon>Papilionoideae</taxon>
        <taxon>50 kb inversion clade</taxon>
        <taxon>dalbergioids sensu lato</taxon>
        <taxon>Dalbergieae</taxon>
        <taxon>Pterocarpus clade</taxon>
        <taxon>Stylosanthes</taxon>
    </lineage>
</organism>
<dbReference type="EMBL" id="JASCZI010242058">
    <property type="protein sequence ID" value="MED6209347.1"/>
    <property type="molecule type" value="Genomic_DNA"/>
</dbReference>
<keyword evidence="1" id="KW-0812">Transmembrane</keyword>
<accession>A0ABU6YHW5</accession>